<protein>
    <submittedName>
        <fullName evidence="1">Uncharacterized protein</fullName>
    </submittedName>
</protein>
<name>A0ACC3D767_9PEZI</name>
<dbReference type="EMBL" id="JAWDJW010007060">
    <property type="protein sequence ID" value="KAK3062948.1"/>
    <property type="molecule type" value="Genomic_DNA"/>
</dbReference>
<keyword evidence="2" id="KW-1185">Reference proteome</keyword>
<evidence type="ECO:0000313" key="1">
    <source>
        <dbReference type="EMBL" id="KAK3062948.1"/>
    </source>
</evidence>
<gene>
    <name evidence="1" type="ORF">LTS18_003054</name>
</gene>
<dbReference type="Proteomes" id="UP001186974">
    <property type="component" value="Unassembled WGS sequence"/>
</dbReference>
<accession>A0ACC3D767</accession>
<sequence>MHPTSLLAAAALLSFGTASPAPDAQSSPSRWDNRPFLGALAGMWSSSSPSNRQPPPKADAEETMSACMNGQPGLDGCPAAAPAPAPASKPVSPASPKPTFRPAASSSSSSSFSTDRKPSASKHPHPPHPPAHKSVPTPAPSFPSMAMAASNVPPASPIVPLIWAGKNIGAPKPVCTKAMFLPAAGLAGHGGDGDGGKRVAPGVMAGELGMMRNVPGPCTTYTTYHTMTHTVKCGGCVVEPKTLVHAPHVMCKSIATGAVGTRTVLGCRESEGVGERFRRYVD</sequence>
<reference evidence="1" key="1">
    <citation type="submission" date="2024-09" db="EMBL/GenBank/DDBJ databases">
        <title>Black Yeasts Isolated from many extreme environments.</title>
        <authorList>
            <person name="Coleine C."/>
            <person name="Stajich J.E."/>
            <person name="Selbmann L."/>
        </authorList>
    </citation>
    <scope>NUCLEOTIDE SEQUENCE</scope>
    <source>
        <strain evidence="1">CCFEE 5737</strain>
    </source>
</reference>
<comment type="caution">
    <text evidence="1">The sequence shown here is derived from an EMBL/GenBank/DDBJ whole genome shotgun (WGS) entry which is preliminary data.</text>
</comment>
<evidence type="ECO:0000313" key="2">
    <source>
        <dbReference type="Proteomes" id="UP001186974"/>
    </source>
</evidence>
<proteinExistence type="predicted"/>
<organism evidence="1 2">
    <name type="scientific">Coniosporium uncinatum</name>
    <dbReference type="NCBI Taxonomy" id="93489"/>
    <lineage>
        <taxon>Eukaryota</taxon>
        <taxon>Fungi</taxon>
        <taxon>Dikarya</taxon>
        <taxon>Ascomycota</taxon>
        <taxon>Pezizomycotina</taxon>
        <taxon>Dothideomycetes</taxon>
        <taxon>Dothideomycetes incertae sedis</taxon>
        <taxon>Coniosporium</taxon>
    </lineage>
</organism>